<dbReference type="InterPro" id="IPR029480">
    <property type="entry name" value="Transpos_assoc"/>
</dbReference>
<gene>
    <name evidence="3" type="ORF">Ahy_B08g089871</name>
</gene>
<keyword evidence="4" id="KW-1185">Reference proteome</keyword>
<evidence type="ECO:0008006" key="5">
    <source>
        <dbReference type="Google" id="ProtNLM"/>
    </source>
</evidence>
<dbReference type="Pfam" id="PF13960">
    <property type="entry name" value="DUF4218"/>
    <property type="match status" value="1"/>
</dbReference>
<evidence type="ECO:0000259" key="1">
    <source>
        <dbReference type="Pfam" id="PF13960"/>
    </source>
</evidence>
<protein>
    <recommendedName>
        <fullName evidence="5">DUF4218 domain-containing protein</fullName>
    </recommendedName>
</protein>
<dbReference type="AlphaFoldDB" id="A0A444XYZ7"/>
<proteinExistence type="predicted"/>
<dbReference type="Pfam" id="PF02992">
    <property type="entry name" value="Transposase_21"/>
    <property type="match status" value="1"/>
</dbReference>
<accession>A0A444XYZ7</accession>
<sequence>MSIDKSWIGKPRNTHEYKDGLNKFLDFAFEHRSLRGRQIKCPCPVCGFGKWQTREKVFEHLIVKPFPENYKVWYWHGEEAVGVGSQAHQTSQIVQDDSTSQHPMVTMLNDAFGVARPDLNEDGDGDEYNIEDGDGDEDNIEDAENKEHNGENVEFYKLLEDGNEQLYEGCTKYSKLSFLISLYHIKCLYRISDKAMTEILKLIKDAFGNAKISNTFYEAKKTINKLGLNYTKIPACPNDCMLYWEEDEDLQECKRCNTSKWSDAKKKKPAKILRYFPLKPRLQRLFMCSKTAQSMQWHASAEKKDSKMRHPRDSEAWKTFDLLHDKFAEDPRNVRLGLAADGFNPFGALRTNYSVWPVVLIPYNRPPWECMKPTSLILSMIIPGEKMPGNNIDVYLQPLIKELKELWYDGVQTLDRFKNEMFTLRAALMWTISDFSGLGNLSGWNVHSKYACPTCNFNTDSYRLKHGGKWYFLGHRRFLERGHKFRLSRAKFNRKVELRDSPAALTGSEILEQLEGINVSFGKELQASKGKRTRRKVVEEDDESGMWRKKSIFFYLPYWESNLLRHNLDVMHIEKNVCDNVLYTLLNETGRSKDNLKARKDLKEMGIRKDLWPDENGRYHPSLFTMSNSMKDIFLRTIKNIRVPDGLSSNISRCVDLKQRKLSGLKSHDCHVLMQQLLPIAIRNVLPDKVTAVLIELSSFFQQLCSKSLSLIELEKLQPRIIITLCHLEMLFPPSFFTIMVHLTCHLVDEAKLGGPVHYRWMYPIERYLGHLKSYVRNKAKSEGSIAEGYVAEEALTFCSRYLEGIETRFNRPPRVDDRPDGNYSTHVDSLFPQMGNSKGAFTVFELSPMEKK</sequence>
<evidence type="ECO:0000313" key="4">
    <source>
        <dbReference type="Proteomes" id="UP000289738"/>
    </source>
</evidence>
<dbReference type="EMBL" id="SDMP01000018">
    <property type="protein sequence ID" value="RYQ94905.1"/>
    <property type="molecule type" value="Genomic_DNA"/>
</dbReference>
<reference evidence="3 4" key="1">
    <citation type="submission" date="2019-01" db="EMBL/GenBank/DDBJ databases">
        <title>Sequencing of cultivated peanut Arachis hypogaea provides insights into genome evolution and oil improvement.</title>
        <authorList>
            <person name="Chen X."/>
        </authorList>
    </citation>
    <scope>NUCLEOTIDE SEQUENCE [LARGE SCALE GENOMIC DNA]</scope>
    <source>
        <strain evidence="4">cv. Fuhuasheng</strain>
        <tissue evidence="3">Leaves</tissue>
    </source>
</reference>
<evidence type="ECO:0000313" key="3">
    <source>
        <dbReference type="EMBL" id="RYQ94905.1"/>
    </source>
</evidence>
<comment type="caution">
    <text evidence="3">The sequence shown here is derived from an EMBL/GenBank/DDBJ whole genome shotgun (WGS) entry which is preliminary data.</text>
</comment>
<feature type="domain" description="Transposase-associated" evidence="2">
    <location>
        <begin position="5"/>
        <end position="78"/>
    </location>
</feature>
<dbReference type="STRING" id="3818.A0A444XYZ7"/>
<dbReference type="PANTHER" id="PTHR10775">
    <property type="entry name" value="OS08G0208400 PROTEIN"/>
    <property type="match status" value="1"/>
</dbReference>
<dbReference type="Proteomes" id="UP000289738">
    <property type="component" value="Chromosome B08"/>
</dbReference>
<feature type="domain" description="DUF4218" evidence="1">
    <location>
        <begin position="704"/>
        <end position="816"/>
    </location>
</feature>
<dbReference type="InterPro" id="IPR004242">
    <property type="entry name" value="Transposase_21"/>
</dbReference>
<evidence type="ECO:0000259" key="2">
    <source>
        <dbReference type="Pfam" id="PF13963"/>
    </source>
</evidence>
<dbReference type="InterPro" id="IPR025452">
    <property type="entry name" value="DUF4218"/>
</dbReference>
<dbReference type="PANTHER" id="PTHR10775:SF158">
    <property type="entry name" value="TNP2-LIKE TRANSPOSON PROTEIN"/>
    <property type="match status" value="1"/>
</dbReference>
<dbReference type="Pfam" id="PF13963">
    <property type="entry name" value="Transpos_assoc"/>
    <property type="match status" value="1"/>
</dbReference>
<name>A0A444XYZ7_ARAHY</name>
<organism evidence="3 4">
    <name type="scientific">Arachis hypogaea</name>
    <name type="common">Peanut</name>
    <dbReference type="NCBI Taxonomy" id="3818"/>
    <lineage>
        <taxon>Eukaryota</taxon>
        <taxon>Viridiplantae</taxon>
        <taxon>Streptophyta</taxon>
        <taxon>Embryophyta</taxon>
        <taxon>Tracheophyta</taxon>
        <taxon>Spermatophyta</taxon>
        <taxon>Magnoliopsida</taxon>
        <taxon>eudicotyledons</taxon>
        <taxon>Gunneridae</taxon>
        <taxon>Pentapetalae</taxon>
        <taxon>rosids</taxon>
        <taxon>fabids</taxon>
        <taxon>Fabales</taxon>
        <taxon>Fabaceae</taxon>
        <taxon>Papilionoideae</taxon>
        <taxon>50 kb inversion clade</taxon>
        <taxon>dalbergioids sensu lato</taxon>
        <taxon>Dalbergieae</taxon>
        <taxon>Pterocarpus clade</taxon>
        <taxon>Arachis</taxon>
    </lineage>
</organism>